<dbReference type="Pfam" id="PF00687">
    <property type="entry name" value="Ribosomal_L1"/>
    <property type="match status" value="1"/>
</dbReference>
<evidence type="ECO:0000256" key="6">
    <source>
        <dbReference type="RuleBase" id="RU000659"/>
    </source>
</evidence>
<dbReference type="SUPFAM" id="SSF56808">
    <property type="entry name" value="Ribosomal protein L1"/>
    <property type="match status" value="1"/>
</dbReference>
<keyword evidence="2" id="KW-0678">Repressor</keyword>
<dbReference type="EMBL" id="LCNT01000003">
    <property type="protein sequence ID" value="KKU61505.1"/>
    <property type="molecule type" value="Genomic_DNA"/>
</dbReference>
<dbReference type="InterPro" id="IPR023673">
    <property type="entry name" value="Ribosomal_uL1_CS"/>
</dbReference>
<evidence type="ECO:0000313" key="9">
    <source>
        <dbReference type="Proteomes" id="UP000033860"/>
    </source>
</evidence>
<dbReference type="InterPro" id="IPR028364">
    <property type="entry name" value="Ribosomal_uL1/biogenesis"/>
</dbReference>
<feature type="compositionally biased region" description="Basic and acidic residues" evidence="7">
    <location>
        <begin position="23"/>
        <end position="36"/>
    </location>
</feature>
<feature type="region of interest" description="Disordered" evidence="7">
    <location>
        <begin position="1"/>
        <end position="82"/>
    </location>
</feature>
<reference evidence="8 9" key="1">
    <citation type="journal article" date="2015" name="Nature">
        <title>rRNA introns, odd ribosomes, and small enigmatic genomes across a large radiation of phyla.</title>
        <authorList>
            <person name="Brown C.T."/>
            <person name="Hug L.A."/>
            <person name="Thomas B.C."/>
            <person name="Sharon I."/>
            <person name="Castelle C.J."/>
            <person name="Singh A."/>
            <person name="Wilkins M.J."/>
            <person name="Williams K.H."/>
            <person name="Banfield J.F."/>
        </authorList>
    </citation>
    <scope>NUCLEOTIDE SEQUENCE [LARGE SCALE GENOMIC DNA]</scope>
</reference>
<proteinExistence type="inferred from homology"/>
<feature type="compositionally biased region" description="Low complexity" evidence="7">
    <location>
        <begin position="47"/>
        <end position="58"/>
    </location>
</feature>
<dbReference type="Proteomes" id="UP000033860">
    <property type="component" value="Unassembled WGS sequence"/>
</dbReference>
<protein>
    <recommendedName>
        <fullName evidence="6">Ribosomal protein</fullName>
    </recommendedName>
</protein>
<evidence type="ECO:0000256" key="4">
    <source>
        <dbReference type="ARBA" id="ARBA00022980"/>
    </source>
</evidence>
<evidence type="ECO:0000256" key="7">
    <source>
        <dbReference type="SAM" id="MobiDB-lite"/>
    </source>
</evidence>
<keyword evidence="4 6" id="KW-0689">Ribosomal protein</keyword>
<dbReference type="GO" id="GO:0006417">
    <property type="term" value="P:regulation of translation"/>
    <property type="evidence" value="ECO:0007669"/>
    <property type="project" value="UniProtKB-KW"/>
</dbReference>
<evidence type="ECO:0000256" key="3">
    <source>
        <dbReference type="ARBA" id="ARBA00022845"/>
    </source>
</evidence>
<dbReference type="Gene3D" id="3.30.190.20">
    <property type="match status" value="1"/>
</dbReference>
<organism evidence="8 9">
    <name type="scientific">Candidatus Beckwithbacteria bacterium GW2011_GWB1_47_15</name>
    <dbReference type="NCBI Taxonomy" id="1618371"/>
    <lineage>
        <taxon>Bacteria</taxon>
        <taxon>Candidatus Beckwithiibacteriota</taxon>
    </lineage>
</organism>
<dbReference type="PROSITE" id="PS01199">
    <property type="entry name" value="RIBOSOMAL_L1"/>
    <property type="match status" value="1"/>
</dbReference>
<dbReference type="CDD" id="cd00403">
    <property type="entry name" value="Ribosomal_L1"/>
    <property type="match status" value="1"/>
</dbReference>
<dbReference type="InterPro" id="IPR023674">
    <property type="entry name" value="Ribosomal_uL1-like"/>
</dbReference>
<dbReference type="Gene3D" id="3.40.50.790">
    <property type="match status" value="1"/>
</dbReference>
<evidence type="ECO:0000256" key="2">
    <source>
        <dbReference type="ARBA" id="ARBA00022491"/>
    </source>
</evidence>
<gene>
    <name evidence="8" type="ORF">UX85_C0003G0164</name>
</gene>
<dbReference type="PANTHER" id="PTHR36427:SF3">
    <property type="entry name" value="LARGE RIBOSOMAL SUBUNIT PROTEIN UL1M"/>
    <property type="match status" value="1"/>
</dbReference>
<dbReference type="InterPro" id="IPR016095">
    <property type="entry name" value="Ribosomal_uL1_3-a/b-sand"/>
</dbReference>
<dbReference type="GO" id="GO:0005840">
    <property type="term" value="C:ribosome"/>
    <property type="evidence" value="ECO:0007669"/>
    <property type="project" value="UniProtKB-KW"/>
</dbReference>
<comment type="caution">
    <text evidence="8">The sequence shown here is derived from an EMBL/GenBank/DDBJ whole genome shotgun (WGS) entry which is preliminary data.</text>
</comment>
<evidence type="ECO:0000256" key="5">
    <source>
        <dbReference type="ARBA" id="ARBA00023274"/>
    </source>
</evidence>
<keyword evidence="5 6" id="KW-0687">Ribonucleoprotein</keyword>
<dbReference type="GO" id="GO:1990904">
    <property type="term" value="C:ribonucleoprotein complex"/>
    <property type="evidence" value="ECO:0007669"/>
    <property type="project" value="UniProtKB-KW"/>
</dbReference>
<keyword evidence="3" id="KW-0810">Translation regulation</keyword>
<sequence length="268" mass="29309">MGKKKVAVIDLSQSESAQYKAGGTRDQRIRIKKPELETQPEPEPIKSRPTTSSRGRGSAADKPGPKKKKKRVKHARSQRYQEARAKIDKTKAYPVSDAIKLLKEISHVNFDPTVELHFNLNTDKLSGELTLPHGSGKTKKVEIASDATLVKLKAGKIDFDVLLAEPQIMPKVAQYAKILGPKGLMPNPKAGTVSDKPEELKKKLAGGSLRFRSEAKAPLLHLAVGKLSFENTKLEENIKAAFAAVAKKNIASVFLCSSMSPSIRLKVD</sequence>
<name>A0A0G1UUW7_9BACT</name>
<dbReference type="PATRIC" id="fig|1618371.3.peg.553"/>
<dbReference type="Gene3D" id="6.10.20.140">
    <property type="entry name" value="50S ribosomal protein L1, Chain A, Domain 1"/>
    <property type="match status" value="1"/>
</dbReference>
<feature type="compositionally biased region" description="Basic residues" evidence="7">
    <location>
        <begin position="65"/>
        <end position="77"/>
    </location>
</feature>
<comment type="similarity">
    <text evidence="1 6">Belongs to the universal ribosomal protein uL1 family.</text>
</comment>
<dbReference type="AlphaFoldDB" id="A0A0G1UUW7"/>
<evidence type="ECO:0000256" key="1">
    <source>
        <dbReference type="ARBA" id="ARBA00010531"/>
    </source>
</evidence>
<accession>A0A0G1UUW7</accession>
<evidence type="ECO:0000313" key="8">
    <source>
        <dbReference type="EMBL" id="KKU61505.1"/>
    </source>
</evidence>
<dbReference type="PANTHER" id="PTHR36427">
    <property type="entry name" value="54S RIBOSOMAL PROTEIN L1, MITOCHONDRIAL"/>
    <property type="match status" value="1"/>
</dbReference>